<dbReference type="Pfam" id="PF01764">
    <property type="entry name" value="Lipase_3"/>
    <property type="match status" value="1"/>
</dbReference>
<dbReference type="Proteomes" id="UP000807353">
    <property type="component" value="Unassembled WGS sequence"/>
</dbReference>
<dbReference type="InterPro" id="IPR029058">
    <property type="entry name" value="AB_hydrolase_fold"/>
</dbReference>
<keyword evidence="3" id="KW-1185">Reference proteome</keyword>
<accession>A0A9P5Y493</accession>
<reference evidence="2" key="1">
    <citation type="submission" date="2020-11" db="EMBL/GenBank/DDBJ databases">
        <authorList>
            <consortium name="DOE Joint Genome Institute"/>
            <person name="Ahrendt S."/>
            <person name="Riley R."/>
            <person name="Andreopoulos W."/>
            <person name="Labutti K."/>
            <person name="Pangilinan J."/>
            <person name="Ruiz-Duenas F.J."/>
            <person name="Barrasa J.M."/>
            <person name="Sanchez-Garcia M."/>
            <person name="Camarero S."/>
            <person name="Miyauchi S."/>
            <person name="Serrano A."/>
            <person name="Linde D."/>
            <person name="Babiker R."/>
            <person name="Drula E."/>
            <person name="Ayuso-Fernandez I."/>
            <person name="Pacheco R."/>
            <person name="Padilla G."/>
            <person name="Ferreira P."/>
            <person name="Barriuso J."/>
            <person name="Kellner H."/>
            <person name="Castanera R."/>
            <person name="Alfaro M."/>
            <person name="Ramirez L."/>
            <person name="Pisabarro A.G."/>
            <person name="Kuo A."/>
            <person name="Tritt A."/>
            <person name="Lipzen A."/>
            <person name="He G."/>
            <person name="Yan M."/>
            <person name="Ng V."/>
            <person name="Cullen D."/>
            <person name="Martin F."/>
            <person name="Rosso M.-N."/>
            <person name="Henrissat B."/>
            <person name="Hibbett D."/>
            <person name="Martinez A.T."/>
            <person name="Grigoriev I.V."/>
        </authorList>
    </citation>
    <scope>NUCLEOTIDE SEQUENCE</scope>
    <source>
        <strain evidence="2">CBS 247.69</strain>
    </source>
</reference>
<dbReference type="GO" id="GO:0006629">
    <property type="term" value="P:lipid metabolic process"/>
    <property type="evidence" value="ECO:0007669"/>
    <property type="project" value="InterPro"/>
</dbReference>
<evidence type="ECO:0000313" key="2">
    <source>
        <dbReference type="EMBL" id="KAF9461983.1"/>
    </source>
</evidence>
<evidence type="ECO:0000259" key="1">
    <source>
        <dbReference type="Pfam" id="PF01764"/>
    </source>
</evidence>
<protein>
    <recommendedName>
        <fullName evidence="1">Fungal lipase-type domain-containing protein</fullName>
    </recommendedName>
</protein>
<feature type="domain" description="Fungal lipase-type" evidence="1">
    <location>
        <begin position="9"/>
        <end position="112"/>
    </location>
</feature>
<dbReference type="AlphaFoldDB" id="A0A9P5Y493"/>
<dbReference type="InterPro" id="IPR002921">
    <property type="entry name" value="Fungal_lipase-type"/>
</dbReference>
<proteinExistence type="predicted"/>
<name>A0A9P5Y493_9AGAR</name>
<evidence type="ECO:0000313" key="3">
    <source>
        <dbReference type="Proteomes" id="UP000807353"/>
    </source>
</evidence>
<dbReference type="EMBL" id="MU150276">
    <property type="protein sequence ID" value="KAF9461983.1"/>
    <property type="molecule type" value="Genomic_DNA"/>
</dbReference>
<gene>
    <name evidence="2" type="ORF">BDZ94DRAFT_758502</name>
</gene>
<organism evidence="2 3">
    <name type="scientific">Collybia nuda</name>
    <dbReference type="NCBI Taxonomy" id="64659"/>
    <lineage>
        <taxon>Eukaryota</taxon>
        <taxon>Fungi</taxon>
        <taxon>Dikarya</taxon>
        <taxon>Basidiomycota</taxon>
        <taxon>Agaricomycotina</taxon>
        <taxon>Agaricomycetes</taxon>
        <taxon>Agaricomycetidae</taxon>
        <taxon>Agaricales</taxon>
        <taxon>Tricholomatineae</taxon>
        <taxon>Clitocybaceae</taxon>
        <taxon>Collybia</taxon>
    </lineage>
</organism>
<sequence>MFQEAKSAVLKAAKGLNLKPNLTFCGHSAGGGTAFYLYHYFQVHASDAELSDCTAAPFSFAYYISNSHLVKNIHCITFGSAAIVSIPNPIHSSRQNDRVVSFINHDDPVPRLDLPYATWVAGTVGRYLAIQASRPNVPPYSALPIQSLYPGGELVLLVEEDGMKKLDPNVLSDHAFLELGAHDSREYVRLIKELGW</sequence>
<comment type="caution">
    <text evidence="2">The sequence shown here is derived from an EMBL/GenBank/DDBJ whole genome shotgun (WGS) entry which is preliminary data.</text>
</comment>
<dbReference type="OrthoDB" id="426718at2759"/>
<dbReference type="Gene3D" id="3.40.50.1820">
    <property type="entry name" value="alpha/beta hydrolase"/>
    <property type="match status" value="1"/>
</dbReference>
<dbReference type="SUPFAM" id="SSF53474">
    <property type="entry name" value="alpha/beta-Hydrolases"/>
    <property type="match status" value="1"/>
</dbReference>